<keyword evidence="2" id="KW-1185">Reference proteome</keyword>
<accession>A0ABQ5HAR9</accession>
<gene>
    <name evidence="1" type="ORF">Tco_1066710</name>
</gene>
<name>A0ABQ5HAR9_9ASTR</name>
<comment type="caution">
    <text evidence="1">The sequence shown here is derived from an EMBL/GenBank/DDBJ whole genome shotgun (WGS) entry which is preliminary data.</text>
</comment>
<reference evidence="1" key="1">
    <citation type="journal article" date="2022" name="Int. J. Mol. Sci.">
        <title>Draft Genome of Tanacetum Coccineum: Genomic Comparison of Closely Related Tanacetum-Family Plants.</title>
        <authorList>
            <person name="Yamashiro T."/>
            <person name="Shiraishi A."/>
            <person name="Nakayama K."/>
            <person name="Satake H."/>
        </authorList>
    </citation>
    <scope>NUCLEOTIDE SEQUENCE</scope>
</reference>
<reference evidence="1" key="2">
    <citation type="submission" date="2022-01" db="EMBL/GenBank/DDBJ databases">
        <authorList>
            <person name="Yamashiro T."/>
            <person name="Shiraishi A."/>
            <person name="Satake H."/>
            <person name="Nakayama K."/>
        </authorList>
    </citation>
    <scope>NUCLEOTIDE SEQUENCE</scope>
</reference>
<protein>
    <submittedName>
        <fullName evidence="1">Uncharacterized protein</fullName>
    </submittedName>
</protein>
<dbReference type="Proteomes" id="UP001151760">
    <property type="component" value="Unassembled WGS sequence"/>
</dbReference>
<proteinExistence type="predicted"/>
<organism evidence="1 2">
    <name type="scientific">Tanacetum coccineum</name>
    <dbReference type="NCBI Taxonomy" id="301880"/>
    <lineage>
        <taxon>Eukaryota</taxon>
        <taxon>Viridiplantae</taxon>
        <taxon>Streptophyta</taxon>
        <taxon>Embryophyta</taxon>
        <taxon>Tracheophyta</taxon>
        <taxon>Spermatophyta</taxon>
        <taxon>Magnoliopsida</taxon>
        <taxon>eudicotyledons</taxon>
        <taxon>Gunneridae</taxon>
        <taxon>Pentapetalae</taxon>
        <taxon>asterids</taxon>
        <taxon>campanulids</taxon>
        <taxon>Asterales</taxon>
        <taxon>Asteraceae</taxon>
        <taxon>Asteroideae</taxon>
        <taxon>Anthemideae</taxon>
        <taxon>Anthemidinae</taxon>
        <taxon>Tanacetum</taxon>
    </lineage>
</organism>
<evidence type="ECO:0000313" key="1">
    <source>
        <dbReference type="EMBL" id="GJT84993.1"/>
    </source>
</evidence>
<dbReference type="EMBL" id="BQNB010019408">
    <property type="protein sequence ID" value="GJT84993.1"/>
    <property type="molecule type" value="Genomic_DNA"/>
</dbReference>
<evidence type="ECO:0000313" key="2">
    <source>
        <dbReference type="Proteomes" id="UP001151760"/>
    </source>
</evidence>
<sequence>MYGKVMYFEDIDYFKDFENEFPAIVYEDALTSESEDSSEPTDSDAFLTHNLAHKRNMEDHTEQIPRSVVLSVSSPNDPKSRVFPLNAFQMLNT</sequence>